<comment type="caution">
    <text evidence="1">The sequence shown here is derived from an EMBL/GenBank/DDBJ whole genome shotgun (WGS) entry which is preliminary data.</text>
</comment>
<dbReference type="AlphaFoldDB" id="A0A9N8F441"/>
<evidence type="ECO:0000313" key="1">
    <source>
        <dbReference type="EMBL" id="CAB9530399.1"/>
    </source>
</evidence>
<gene>
    <name evidence="1" type="ORF">SEMRO_2864_G338900.1</name>
</gene>
<dbReference type="Proteomes" id="UP001153069">
    <property type="component" value="Unassembled WGS sequence"/>
</dbReference>
<organism evidence="1 2">
    <name type="scientific">Seminavis robusta</name>
    <dbReference type="NCBI Taxonomy" id="568900"/>
    <lineage>
        <taxon>Eukaryota</taxon>
        <taxon>Sar</taxon>
        <taxon>Stramenopiles</taxon>
        <taxon>Ochrophyta</taxon>
        <taxon>Bacillariophyta</taxon>
        <taxon>Bacillariophyceae</taxon>
        <taxon>Bacillariophycidae</taxon>
        <taxon>Naviculales</taxon>
        <taxon>Naviculaceae</taxon>
        <taxon>Seminavis</taxon>
    </lineage>
</organism>
<evidence type="ECO:0008006" key="3">
    <source>
        <dbReference type="Google" id="ProtNLM"/>
    </source>
</evidence>
<proteinExistence type="predicted"/>
<protein>
    <recommendedName>
        <fullName evidence="3">Knr4/Smi1-like domain-containing protein</fullName>
    </recommendedName>
</protein>
<name>A0A9N8F441_9STRA</name>
<reference evidence="1" key="1">
    <citation type="submission" date="2020-06" db="EMBL/GenBank/DDBJ databases">
        <authorList>
            <consortium name="Plant Systems Biology data submission"/>
        </authorList>
    </citation>
    <scope>NUCLEOTIDE SEQUENCE</scope>
    <source>
        <strain evidence="1">D6</strain>
    </source>
</reference>
<dbReference type="EMBL" id="CAICTM010002862">
    <property type="protein sequence ID" value="CAB9530399.1"/>
    <property type="molecule type" value="Genomic_DNA"/>
</dbReference>
<accession>A0A9N8F441</accession>
<evidence type="ECO:0000313" key="2">
    <source>
        <dbReference type="Proteomes" id="UP001153069"/>
    </source>
</evidence>
<keyword evidence="2" id="KW-1185">Reference proteome</keyword>
<sequence length="294" mass="33551">MPQRVARTYEEAALKPEVMQRGIDLVAPLARILLRRSETVKEFQGCTTDAEWEAFEKEFNITIPADFKLLTNTVGTTGSWLNDTCRLTTPKDMAKSIKELQERYHTSLLEEPHSQYQNVGVWPQQHAFHLEWGLDEHGNALSHFWCCAKSDKGSAWPVVALDLEANLQYNGSLHICTVTEALYRDVIDKKGMADYFEQEEDEDDEDDQEIEGIMMTERRVYKFVKHANAAKSKIKTISDFGDIGEVDSEQDKKDMAMLDDVDDLEIIDGPDVKTKCTIMAPVDAEPEKKKQRQS</sequence>